<proteinExistence type="predicted"/>
<name>A0A6J4VN95_9BACT</name>
<accession>A0A6J4VN95</accession>
<feature type="region of interest" description="Disordered" evidence="1">
    <location>
        <begin position="1"/>
        <end position="44"/>
    </location>
</feature>
<sequence length="44" mass="4982">MVRRQQVSLRRRTPCRRRPGVDDLGPVGKARGDKAPPTPRPLYA</sequence>
<reference evidence="2" key="1">
    <citation type="submission" date="2020-02" db="EMBL/GenBank/DDBJ databases">
        <authorList>
            <person name="Meier V. D."/>
        </authorList>
    </citation>
    <scope>NUCLEOTIDE SEQUENCE</scope>
    <source>
        <strain evidence="2">AVDCRST_MAG19</strain>
    </source>
</reference>
<feature type="compositionally biased region" description="Basic residues" evidence="1">
    <location>
        <begin position="1"/>
        <end position="18"/>
    </location>
</feature>
<evidence type="ECO:0000313" key="2">
    <source>
        <dbReference type="EMBL" id="CAA9583901.1"/>
    </source>
</evidence>
<dbReference type="EMBL" id="CADCWL010000244">
    <property type="protein sequence ID" value="CAA9583901.1"/>
    <property type="molecule type" value="Genomic_DNA"/>
</dbReference>
<organism evidence="2">
    <name type="scientific">uncultured Thermomicrobiales bacterium</name>
    <dbReference type="NCBI Taxonomy" id="1645740"/>
    <lineage>
        <taxon>Bacteria</taxon>
        <taxon>Pseudomonadati</taxon>
        <taxon>Thermomicrobiota</taxon>
        <taxon>Thermomicrobia</taxon>
        <taxon>Thermomicrobiales</taxon>
        <taxon>environmental samples</taxon>
    </lineage>
</organism>
<protein>
    <submittedName>
        <fullName evidence="2">Uncharacterized protein</fullName>
    </submittedName>
</protein>
<dbReference type="AlphaFoldDB" id="A0A6J4VN95"/>
<gene>
    <name evidence="2" type="ORF">AVDCRST_MAG19-4418</name>
</gene>
<evidence type="ECO:0000256" key="1">
    <source>
        <dbReference type="SAM" id="MobiDB-lite"/>
    </source>
</evidence>